<dbReference type="Pfam" id="PF13455">
    <property type="entry name" value="MUG113"/>
    <property type="match status" value="1"/>
</dbReference>
<protein>
    <submittedName>
        <fullName evidence="1">GIY-YIG nuclease family protein</fullName>
    </submittedName>
</protein>
<reference evidence="2" key="1">
    <citation type="submission" date="2023-07" db="EMBL/GenBank/DDBJ databases">
        <title>Characterization of two Paracoccaceae strains isolated from Phycosphere and proposal of Xinfangfangia lacusdiani sp. nov.</title>
        <authorList>
            <person name="Deng Y."/>
            <person name="Zhang Y.Q."/>
        </authorList>
    </citation>
    <scope>NUCLEOTIDE SEQUENCE [LARGE SCALE GENOMIC DNA]</scope>
    <source>
        <strain evidence="2">CPCC 101403</strain>
    </source>
</reference>
<proteinExistence type="predicted"/>
<sequence>MMEGACRYPRCGDSLRALGLCEKHYQRYKSVETYFSKAQADEGNPDPYTWHCVYVVGSLEVPILKVGRAKEIWSRVNYMQCGNPHPIRVFGAFFGKPAAVVSLEWEAHKTMTDLDLHHQGEWFHVSGRDANAVIQKLAKQRNLRVCGIEEYRRIIRNTGWSIHKEPGWDEKLERAWLSYEGTVIAEGIDVG</sequence>
<gene>
    <name evidence="1" type="ORF">RM190_04885</name>
</gene>
<evidence type="ECO:0000313" key="1">
    <source>
        <dbReference type="EMBL" id="MDT1061184.1"/>
    </source>
</evidence>
<accession>A0ABU3EAD7</accession>
<keyword evidence="2" id="KW-1185">Reference proteome</keyword>
<dbReference type="Proteomes" id="UP001251085">
    <property type="component" value="Unassembled WGS sequence"/>
</dbReference>
<organism evidence="1 2">
    <name type="scientific">Paracoccus broussonetiae</name>
    <dbReference type="NCBI Taxonomy" id="3075834"/>
    <lineage>
        <taxon>Bacteria</taxon>
        <taxon>Pseudomonadati</taxon>
        <taxon>Pseudomonadota</taxon>
        <taxon>Alphaproteobacteria</taxon>
        <taxon>Rhodobacterales</taxon>
        <taxon>Paracoccaceae</taxon>
        <taxon>Paracoccus</taxon>
    </lineage>
</organism>
<evidence type="ECO:0000313" key="2">
    <source>
        <dbReference type="Proteomes" id="UP001251085"/>
    </source>
</evidence>
<dbReference type="RefSeq" id="WP_311758288.1">
    <property type="nucleotide sequence ID" value="NZ_JAVRQI010000003.1"/>
</dbReference>
<comment type="caution">
    <text evidence="1">The sequence shown here is derived from an EMBL/GenBank/DDBJ whole genome shotgun (WGS) entry which is preliminary data.</text>
</comment>
<dbReference type="EMBL" id="JAVRQI010000003">
    <property type="protein sequence ID" value="MDT1061184.1"/>
    <property type="molecule type" value="Genomic_DNA"/>
</dbReference>
<name>A0ABU3EAD7_9RHOB</name>